<comment type="caution">
    <text evidence="2">The sequence shown here is derived from an EMBL/GenBank/DDBJ whole genome shotgun (WGS) entry which is preliminary data.</text>
</comment>
<sequence length="637" mass="70057">MNPVHNLAEAPPESSPSLVASSSPTPGSAPVSAVSAPASVLLPPPISPSSPPPPISTPVQSLAILASAHHQQQQQQQQQQQSPAPGPLPRPDEPPVVIASAATAAASTPPSHFFQPQPPPPQHHHHHPSSAISSPPPRKDTASSISTQATSATQASTETTNTSYSSDTSPTLHQSIFSLKDGTDVSNSRRTSRRRTGPLSQQSRERAALIRKLGACSDCRRRRVACKPSHHNMTWEDVVNKFHRSHSPSIHDIAPLAPGRPLSPAPAQGSVQHMFPHNPHEMDIDSGSPSNHPSRPPPPGDSRHRTPLPSGPRLESLSLPGIETLKNELQSNAMRMLSTASRSRYTAVQALLLFWQDDDDEVATIHNAVRELADVLEKLYHYALQIQPIPSSSDGSRSSWRWLSRQMGDFAEDRDQRDVLKIVYYVGHTYLDGNREMVLASSRDSQKASIIRWNGIQQILEEAYADTLLIMDAAYYASSRMGREKGVLELIAASTSDEHYSALNRCAFTLALAELLRTRASRMHPCSAAELHSALLSSYPMMIRDRNPEREVLTSFPAPLHTMMSGNSRLPSIFITPISQSNPLRNSLHDNYPILNMSIRLMNDDEVDLDSWNEWLRLMPEGVRDVKVEGPFRPAFR</sequence>
<feature type="region of interest" description="Disordered" evidence="1">
    <location>
        <begin position="249"/>
        <end position="317"/>
    </location>
</feature>
<gene>
    <name evidence="2" type="ORF">IM811_014685</name>
</gene>
<evidence type="ECO:0000313" key="2">
    <source>
        <dbReference type="EMBL" id="KAF9750465.1"/>
    </source>
</evidence>
<feature type="region of interest" description="Disordered" evidence="1">
    <location>
        <begin position="1"/>
        <end position="205"/>
    </location>
</feature>
<reference evidence="2" key="1">
    <citation type="submission" date="2020-10" db="EMBL/GenBank/DDBJ databases">
        <title>High-Quality Genome Resource of Clonostachys rosea strain S41 by Oxford Nanopore Long-Read Sequencing.</title>
        <authorList>
            <person name="Wang H."/>
        </authorList>
    </citation>
    <scope>NUCLEOTIDE SEQUENCE</scope>
    <source>
        <strain evidence="2">S41</strain>
    </source>
</reference>
<dbReference type="Proteomes" id="UP000616885">
    <property type="component" value="Unassembled WGS sequence"/>
</dbReference>
<feature type="compositionally biased region" description="Polar residues" evidence="1">
    <location>
        <begin position="164"/>
        <end position="177"/>
    </location>
</feature>
<evidence type="ECO:0008006" key="4">
    <source>
        <dbReference type="Google" id="ProtNLM"/>
    </source>
</evidence>
<dbReference type="EMBL" id="JADCTT010000006">
    <property type="protein sequence ID" value="KAF9750465.1"/>
    <property type="molecule type" value="Genomic_DNA"/>
</dbReference>
<accession>A0A8H7N7G7</accession>
<evidence type="ECO:0000256" key="1">
    <source>
        <dbReference type="SAM" id="MobiDB-lite"/>
    </source>
</evidence>
<feature type="compositionally biased region" description="Low complexity" evidence="1">
    <location>
        <begin position="7"/>
        <end position="41"/>
    </location>
</feature>
<organism evidence="2 3">
    <name type="scientific">Bionectria ochroleuca</name>
    <name type="common">Gliocladium roseum</name>
    <dbReference type="NCBI Taxonomy" id="29856"/>
    <lineage>
        <taxon>Eukaryota</taxon>
        <taxon>Fungi</taxon>
        <taxon>Dikarya</taxon>
        <taxon>Ascomycota</taxon>
        <taxon>Pezizomycotina</taxon>
        <taxon>Sordariomycetes</taxon>
        <taxon>Hypocreomycetidae</taxon>
        <taxon>Hypocreales</taxon>
        <taxon>Bionectriaceae</taxon>
        <taxon>Clonostachys</taxon>
    </lineage>
</organism>
<feature type="compositionally biased region" description="Low complexity" evidence="1">
    <location>
        <begin position="99"/>
        <end position="115"/>
    </location>
</feature>
<evidence type="ECO:0000313" key="3">
    <source>
        <dbReference type="Proteomes" id="UP000616885"/>
    </source>
</evidence>
<protein>
    <recommendedName>
        <fullName evidence="4">Zn(2)-C6 fungal-type domain-containing protein</fullName>
    </recommendedName>
</protein>
<feature type="compositionally biased region" description="Low complexity" evidence="1">
    <location>
        <begin position="71"/>
        <end position="81"/>
    </location>
</feature>
<name>A0A8H7N7G7_BIOOC</name>
<feature type="compositionally biased region" description="Pro residues" evidence="1">
    <location>
        <begin position="42"/>
        <end position="56"/>
    </location>
</feature>
<feature type="compositionally biased region" description="Low complexity" evidence="1">
    <location>
        <begin position="142"/>
        <end position="163"/>
    </location>
</feature>
<dbReference type="AlphaFoldDB" id="A0A8H7N7G7"/>
<proteinExistence type="predicted"/>